<dbReference type="Gene3D" id="1.10.10.10">
    <property type="entry name" value="Winged helix-like DNA-binding domain superfamily/Winged helix DNA-binding domain"/>
    <property type="match status" value="1"/>
</dbReference>
<dbReference type="InterPro" id="IPR007627">
    <property type="entry name" value="RNA_pol_sigma70_r2"/>
</dbReference>
<dbReference type="InterPro" id="IPR036388">
    <property type="entry name" value="WH-like_DNA-bd_sf"/>
</dbReference>
<dbReference type="PANTHER" id="PTHR43133:SF46">
    <property type="entry name" value="RNA POLYMERASE SIGMA-70 FACTOR ECF SUBFAMILY"/>
    <property type="match status" value="1"/>
</dbReference>
<reference evidence="7 8" key="1">
    <citation type="submission" date="2018-04" db="EMBL/GenBank/DDBJ databases">
        <title>Sphingobacterium sp. M46 Genome.</title>
        <authorList>
            <person name="Cheng J."/>
            <person name="Li Y."/>
        </authorList>
    </citation>
    <scope>NUCLEOTIDE SEQUENCE [LARGE SCALE GENOMIC DNA]</scope>
    <source>
        <strain evidence="7 8">M46</strain>
    </source>
</reference>
<dbReference type="Pfam" id="PF04542">
    <property type="entry name" value="Sigma70_r2"/>
    <property type="match status" value="1"/>
</dbReference>
<protein>
    <submittedName>
        <fullName evidence="7">RNA polymerase subunit sigma</fullName>
    </submittedName>
</protein>
<accession>A0A363NPK1</accession>
<gene>
    <name evidence="7" type="ORF">DCO56_21240</name>
</gene>
<evidence type="ECO:0000259" key="5">
    <source>
        <dbReference type="Pfam" id="PF04542"/>
    </source>
</evidence>
<dbReference type="Gene3D" id="1.10.1740.10">
    <property type="match status" value="1"/>
</dbReference>
<evidence type="ECO:0000256" key="4">
    <source>
        <dbReference type="ARBA" id="ARBA00023163"/>
    </source>
</evidence>
<dbReference type="InterPro" id="IPR039425">
    <property type="entry name" value="RNA_pol_sigma-70-like"/>
</dbReference>
<dbReference type="InterPro" id="IPR013324">
    <property type="entry name" value="RNA_pol_sigma_r3/r4-like"/>
</dbReference>
<evidence type="ECO:0000256" key="2">
    <source>
        <dbReference type="ARBA" id="ARBA00023015"/>
    </source>
</evidence>
<dbReference type="InterPro" id="IPR014284">
    <property type="entry name" value="RNA_pol_sigma-70_dom"/>
</dbReference>
<feature type="domain" description="RNA polymerase sigma-70 region 2" evidence="5">
    <location>
        <begin position="28"/>
        <end position="93"/>
    </location>
</feature>
<feature type="domain" description="RNA polymerase sigma factor 70 region 4 type 2" evidence="6">
    <location>
        <begin position="126"/>
        <end position="176"/>
    </location>
</feature>
<evidence type="ECO:0000256" key="3">
    <source>
        <dbReference type="ARBA" id="ARBA00023082"/>
    </source>
</evidence>
<dbReference type="PANTHER" id="PTHR43133">
    <property type="entry name" value="RNA POLYMERASE ECF-TYPE SIGMA FACTO"/>
    <property type="match status" value="1"/>
</dbReference>
<dbReference type="NCBIfam" id="TIGR02937">
    <property type="entry name" value="sigma70-ECF"/>
    <property type="match status" value="1"/>
</dbReference>
<keyword evidence="2" id="KW-0805">Transcription regulation</keyword>
<dbReference type="SUPFAM" id="SSF88946">
    <property type="entry name" value="Sigma2 domain of RNA polymerase sigma factors"/>
    <property type="match status" value="1"/>
</dbReference>
<evidence type="ECO:0000313" key="7">
    <source>
        <dbReference type="EMBL" id="PUV22722.1"/>
    </source>
</evidence>
<dbReference type="Pfam" id="PF08281">
    <property type="entry name" value="Sigma70_r4_2"/>
    <property type="match status" value="1"/>
</dbReference>
<name>A0A363NPK1_9SPHI</name>
<comment type="caution">
    <text evidence="7">The sequence shown here is derived from an EMBL/GenBank/DDBJ whole genome shotgun (WGS) entry which is preliminary data.</text>
</comment>
<dbReference type="EMBL" id="QCXX01000006">
    <property type="protein sequence ID" value="PUV22722.1"/>
    <property type="molecule type" value="Genomic_DNA"/>
</dbReference>
<evidence type="ECO:0000256" key="1">
    <source>
        <dbReference type="ARBA" id="ARBA00010641"/>
    </source>
</evidence>
<dbReference type="GO" id="GO:0006352">
    <property type="term" value="P:DNA-templated transcription initiation"/>
    <property type="evidence" value="ECO:0007669"/>
    <property type="project" value="InterPro"/>
</dbReference>
<dbReference type="AlphaFoldDB" id="A0A363NPK1"/>
<dbReference type="OrthoDB" id="679904at2"/>
<dbReference type="SUPFAM" id="SSF88659">
    <property type="entry name" value="Sigma3 and sigma4 domains of RNA polymerase sigma factors"/>
    <property type="match status" value="1"/>
</dbReference>
<keyword evidence="3" id="KW-0731">Sigma factor</keyword>
<dbReference type="InterPro" id="IPR013249">
    <property type="entry name" value="RNA_pol_sigma70_r4_t2"/>
</dbReference>
<comment type="similarity">
    <text evidence="1">Belongs to the sigma-70 factor family. ECF subfamily.</text>
</comment>
<dbReference type="Proteomes" id="UP000250831">
    <property type="component" value="Unassembled WGS sequence"/>
</dbReference>
<evidence type="ECO:0000313" key="8">
    <source>
        <dbReference type="Proteomes" id="UP000250831"/>
    </source>
</evidence>
<organism evidence="7 8">
    <name type="scientific">Sphingobacterium athyrii</name>
    <dbReference type="NCBI Taxonomy" id="2152717"/>
    <lineage>
        <taxon>Bacteria</taxon>
        <taxon>Pseudomonadati</taxon>
        <taxon>Bacteroidota</taxon>
        <taxon>Sphingobacteriia</taxon>
        <taxon>Sphingobacteriales</taxon>
        <taxon>Sphingobacteriaceae</taxon>
        <taxon>Sphingobacterium</taxon>
    </lineage>
</organism>
<dbReference type="GO" id="GO:0016987">
    <property type="term" value="F:sigma factor activity"/>
    <property type="evidence" value="ECO:0007669"/>
    <property type="project" value="UniProtKB-KW"/>
</dbReference>
<proteinExistence type="inferred from homology"/>
<sequence>MEQVPMIYQQWLRAIKEQNDTTAYAALYQYCWKDLYQHAARRILDAQDVEDILQELFVQFWEKRHTIDIQMNLPAYLKGMLKYKIIDFFNSNKAKDKLLDHWSKHIFDYVQHHPEELETYLMLEKMLEDELEIMPHNMRQVLLLKWEHLSIREIALRMGLSEQTVKNNLTEASKRLKKAITGYQNVQNGSFTLLLIFVLEELSK</sequence>
<keyword evidence="8" id="KW-1185">Reference proteome</keyword>
<keyword evidence="4" id="KW-0804">Transcription</keyword>
<evidence type="ECO:0000259" key="6">
    <source>
        <dbReference type="Pfam" id="PF08281"/>
    </source>
</evidence>
<dbReference type="GO" id="GO:0003677">
    <property type="term" value="F:DNA binding"/>
    <property type="evidence" value="ECO:0007669"/>
    <property type="project" value="InterPro"/>
</dbReference>
<dbReference type="InterPro" id="IPR013325">
    <property type="entry name" value="RNA_pol_sigma_r2"/>
</dbReference>